<proteinExistence type="predicted"/>
<dbReference type="PANTHER" id="PTHR36573:SF1">
    <property type="entry name" value="INTERMEMBRANE PHOSPHOLIPID TRANSPORT SYSTEM BINDING PROTEIN MLAC"/>
    <property type="match status" value="1"/>
</dbReference>
<dbReference type="EMBL" id="SMAF01000006">
    <property type="protein sequence ID" value="TCS99189.1"/>
    <property type="molecule type" value="Genomic_DNA"/>
</dbReference>
<name>A0A4S3KXC5_9GAMM</name>
<dbReference type="RefSeq" id="WP_123521402.1">
    <property type="nucleotide sequence ID" value="NZ_JBHLWF010000031.1"/>
</dbReference>
<feature type="signal peptide" evidence="1">
    <location>
        <begin position="1"/>
        <end position="22"/>
    </location>
</feature>
<dbReference type="PIRSF" id="PIRSF004649">
    <property type="entry name" value="MlaC"/>
    <property type="match status" value="1"/>
</dbReference>
<keyword evidence="1" id="KW-0732">Signal</keyword>
<comment type="caution">
    <text evidence="2">The sequence shown here is derived from an EMBL/GenBank/DDBJ whole genome shotgun (WGS) entry which is preliminary data.</text>
</comment>
<dbReference type="AlphaFoldDB" id="A0A4S3KXC5"/>
<feature type="chain" id="PRO_5030100314" evidence="1">
    <location>
        <begin position="23"/>
        <end position="207"/>
    </location>
</feature>
<gene>
    <name evidence="2" type="ORF">EDC25_10627</name>
</gene>
<sequence length="207" mass="23077">MTLSRILALCLLLVAPAAAVCAGEEPPVIVQGIADQLGETMETRRAELMADRDALNAVIDDVVLRHFDTDYAALLVLGRYAREATPEQRRRFTRAFYDSLVARYGEALLQYTRGQVKVLPFRGELNERRTTVRTEVTVNDGTRIPVDYAFRKTSNGDWKAFDVVIEGISYVTNYRNQVVAEIGKSTIDAVITRLEQQGISAIEPPDA</sequence>
<dbReference type="InterPro" id="IPR008869">
    <property type="entry name" value="MlaC/ttg2D"/>
</dbReference>
<dbReference type="InterPro" id="IPR042245">
    <property type="entry name" value="Tgt2/MlaC_sf"/>
</dbReference>
<evidence type="ECO:0000313" key="2">
    <source>
        <dbReference type="EMBL" id="TCS99189.1"/>
    </source>
</evidence>
<accession>A0A4S3KXC5</accession>
<evidence type="ECO:0000256" key="1">
    <source>
        <dbReference type="SAM" id="SignalP"/>
    </source>
</evidence>
<dbReference type="Proteomes" id="UP000294599">
    <property type="component" value="Unassembled WGS sequence"/>
</dbReference>
<organism evidence="2 3">
    <name type="scientific">Pseudofulvimonas gallinarii</name>
    <dbReference type="NCBI Taxonomy" id="634155"/>
    <lineage>
        <taxon>Bacteria</taxon>
        <taxon>Pseudomonadati</taxon>
        <taxon>Pseudomonadota</taxon>
        <taxon>Gammaproteobacteria</taxon>
        <taxon>Lysobacterales</taxon>
        <taxon>Rhodanobacteraceae</taxon>
        <taxon>Pseudofulvimonas</taxon>
    </lineage>
</organism>
<dbReference type="Gene3D" id="3.10.450.710">
    <property type="entry name" value="Tgt2/MlaC"/>
    <property type="match status" value="1"/>
</dbReference>
<protein>
    <submittedName>
        <fullName evidence="2">Phospholipid transport system substrate-binding protein</fullName>
    </submittedName>
</protein>
<dbReference type="Pfam" id="PF05494">
    <property type="entry name" value="MlaC"/>
    <property type="match status" value="1"/>
</dbReference>
<evidence type="ECO:0000313" key="3">
    <source>
        <dbReference type="Proteomes" id="UP000294599"/>
    </source>
</evidence>
<dbReference type="OrthoDB" id="9787053at2"/>
<reference evidence="2 3" key="1">
    <citation type="submission" date="2019-03" db="EMBL/GenBank/DDBJ databases">
        <title>Genomic Encyclopedia of Type Strains, Phase IV (KMG-IV): sequencing the most valuable type-strain genomes for metagenomic binning, comparative biology and taxonomic classification.</title>
        <authorList>
            <person name="Goeker M."/>
        </authorList>
    </citation>
    <scope>NUCLEOTIDE SEQUENCE [LARGE SCALE GENOMIC DNA]</scope>
    <source>
        <strain evidence="2 3">DSM 21944</strain>
    </source>
</reference>
<dbReference type="PANTHER" id="PTHR36573">
    <property type="entry name" value="INTERMEMBRANE PHOSPHOLIPID TRANSPORT SYSTEM BINDING PROTEIN MLAC"/>
    <property type="match status" value="1"/>
</dbReference>
<keyword evidence="3" id="KW-1185">Reference proteome</keyword>